<evidence type="ECO:0000313" key="2">
    <source>
        <dbReference type="EnsemblMetazoa" id="tetur15g01160.1"/>
    </source>
</evidence>
<keyword evidence="3" id="KW-1185">Reference proteome</keyword>
<keyword evidence="1" id="KW-1133">Transmembrane helix</keyword>
<feature type="transmembrane region" description="Helical" evidence="1">
    <location>
        <begin position="120"/>
        <end position="143"/>
    </location>
</feature>
<dbReference type="Proteomes" id="UP000015104">
    <property type="component" value="Unassembled WGS sequence"/>
</dbReference>
<keyword evidence="1" id="KW-0812">Transmembrane</keyword>
<reference evidence="3" key="1">
    <citation type="submission" date="2011-08" db="EMBL/GenBank/DDBJ databases">
        <authorList>
            <person name="Rombauts S."/>
        </authorList>
    </citation>
    <scope>NUCLEOTIDE SEQUENCE</scope>
    <source>
        <strain evidence="3">London</strain>
    </source>
</reference>
<accession>T1KMC8</accession>
<evidence type="ECO:0000256" key="1">
    <source>
        <dbReference type="SAM" id="Phobius"/>
    </source>
</evidence>
<protein>
    <submittedName>
        <fullName evidence="2">Uncharacterized protein</fullName>
    </submittedName>
</protein>
<dbReference type="EMBL" id="CAEY01000240">
    <property type="status" value="NOT_ANNOTATED_CDS"/>
    <property type="molecule type" value="Genomic_DNA"/>
</dbReference>
<organism evidence="2 3">
    <name type="scientific">Tetranychus urticae</name>
    <name type="common">Two-spotted spider mite</name>
    <dbReference type="NCBI Taxonomy" id="32264"/>
    <lineage>
        <taxon>Eukaryota</taxon>
        <taxon>Metazoa</taxon>
        <taxon>Ecdysozoa</taxon>
        <taxon>Arthropoda</taxon>
        <taxon>Chelicerata</taxon>
        <taxon>Arachnida</taxon>
        <taxon>Acari</taxon>
        <taxon>Acariformes</taxon>
        <taxon>Trombidiformes</taxon>
        <taxon>Prostigmata</taxon>
        <taxon>Eleutherengona</taxon>
        <taxon>Raphignathae</taxon>
        <taxon>Tetranychoidea</taxon>
        <taxon>Tetranychidae</taxon>
        <taxon>Tetranychus</taxon>
    </lineage>
</organism>
<evidence type="ECO:0000313" key="3">
    <source>
        <dbReference type="Proteomes" id="UP000015104"/>
    </source>
</evidence>
<name>T1KMC8_TETUR</name>
<sequence>MQKVNLTVGAFSVPFAEGFVEEDDQIVPKLKSLKRFAVILSDYGPFNLKFILPEEGQLGLLTETGYHDGVLGLLQEGKADMGFLPLSLDTQKAPGYFTSVISEEKFYIASARILDPNTSAVVSSLTSVTAIPLLSAVLSILILELIAVKSFKIDALLTAIFRSFGVSFYQNISHRSSWLCLIQMLILMFPVFIFGAAFSTQTIVGDRDYKIETLKDVVRQNKIPYFTEGISMYDFFKGKVNEDYADVYERAVAKGYGEPFPLGPIPMFERRDKMVSFVSSMGRKLTPLVLPESDAIKANQIFHFSTKPFHRALKALFFSYNASESVRRRTDTISLRMFKSGIVTKIESDIYVDFLLSFYPTTLYEFYKTEVPRKVDNLNWHSLNYTNASAMLACKNHLYMVTRNKHNESSMQSFSLPKASEALVTSISDHKLNPGISISFGAELSSVVIDLVSNWPTLSLRLLPKPTYQLNGTKPRAKGYGGLFLCSKEGTRWSLSSLVWEEN</sequence>
<dbReference type="AlphaFoldDB" id="T1KMC8"/>
<dbReference type="EnsemblMetazoa" id="tetur15g01160.1">
    <property type="protein sequence ID" value="tetur15g01160.1"/>
    <property type="gene ID" value="tetur15g01160"/>
</dbReference>
<proteinExistence type="predicted"/>
<dbReference type="HOGENOM" id="CLU_036435_0_0_1"/>
<feature type="transmembrane region" description="Helical" evidence="1">
    <location>
        <begin position="178"/>
        <end position="198"/>
    </location>
</feature>
<keyword evidence="1" id="KW-0472">Membrane</keyword>
<reference evidence="2" key="2">
    <citation type="submission" date="2015-06" db="UniProtKB">
        <authorList>
            <consortium name="EnsemblMetazoa"/>
        </authorList>
    </citation>
    <scope>IDENTIFICATION</scope>
</reference>